<keyword evidence="2" id="KW-0472">Membrane</keyword>
<keyword evidence="2" id="KW-0812">Transmembrane</keyword>
<protein>
    <submittedName>
        <fullName evidence="3">Unannotated protein</fullName>
    </submittedName>
</protein>
<keyword evidence="2" id="KW-1133">Transmembrane helix</keyword>
<gene>
    <name evidence="3" type="ORF">UFOPK2761_01486</name>
</gene>
<feature type="transmembrane region" description="Helical" evidence="2">
    <location>
        <begin position="39"/>
        <end position="61"/>
    </location>
</feature>
<sequence>MVLGLPTEIFVHDVLRIAALSSLTVVCAQRWRLGRWARLGAVSGGVGTLLYGYYLLSWVLLTQADIRGPIQLRDTPGISTFLTWLDLLVLVGLVAAVVADRPGFARPGSPTPTYDAEPAPTGEHPPRA</sequence>
<accession>A0A6J6T9F0</accession>
<dbReference type="EMBL" id="CAEZYQ010000010">
    <property type="protein sequence ID" value="CAB4743417.1"/>
    <property type="molecule type" value="Genomic_DNA"/>
</dbReference>
<organism evidence="3">
    <name type="scientific">freshwater metagenome</name>
    <dbReference type="NCBI Taxonomy" id="449393"/>
    <lineage>
        <taxon>unclassified sequences</taxon>
        <taxon>metagenomes</taxon>
        <taxon>ecological metagenomes</taxon>
    </lineage>
</organism>
<evidence type="ECO:0000313" key="3">
    <source>
        <dbReference type="EMBL" id="CAB4743417.1"/>
    </source>
</evidence>
<reference evidence="3" key="1">
    <citation type="submission" date="2020-05" db="EMBL/GenBank/DDBJ databases">
        <authorList>
            <person name="Chiriac C."/>
            <person name="Salcher M."/>
            <person name="Ghai R."/>
            <person name="Kavagutti S V."/>
        </authorList>
    </citation>
    <scope>NUCLEOTIDE SEQUENCE</scope>
</reference>
<evidence type="ECO:0000256" key="2">
    <source>
        <dbReference type="SAM" id="Phobius"/>
    </source>
</evidence>
<name>A0A6J6T9F0_9ZZZZ</name>
<feature type="transmembrane region" description="Helical" evidence="2">
    <location>
        <begin position="81"/>
        <end position="99"/>
    </location>
</feature>
<proteinExistence type="predicted"/>
<evidence type="ECO:0000256" key="1">
    <source>
        <dbReference type="SAM" id="MobiDB-lite"/>
    </source>
</evidence>
<feature type="region of interest" description="Disordered" evidence="1">
    <location>
        <begin position="102"/>
        <end position="128"/>
    </location>
</feature>
<dbReference type="AlphaFoldDB" id="A0A6J6T9F0"/>